<keyword evidence="1" id="KW-1133">Transmembrane helix</keyword>
<dbReference type="InterPro" id="IPR012373">
    <property type="entry name" value="Ferrdict_sens_TM"/>
</dbReference>
<accession>A0ABS0T689</accession>
<dbReference type="EMBL" id="JADWOX010000024">
    <property type="protein sequence ID" value="MBI1686610.1"/>
    <property type="molecule type" value="Genomic_DNA"/>
</dbReference>
<protein>
    <submittedName>
        <fullName evidence="3">FecR family protein</fullName>
    </submittedName>
</protein>
<keyword evidence="1" id="KW-0472">Membrane</keyword>
<gene>
    <name evidence="3" type="ORF">I4Q42_23325</name>
</gene>
<dbReference type="PANTHER" id="PTHR30273:SF2">
    <property type="entry name" value="PROTEIN FECR"/>
    <property type="match status" value="1"/>
</dbReference>
<dbReference type="PIRSF" id="PIRSF018266">
    <property type="entry name" value="FecR"/>
    <property type="match status" value="1"/>
</dbReference>
<dbReference type="Proteomes" id="UP000639859">
    <property type="component" value="Unassembled WGS sequence"/>
</dbReference>
<feature type="domain" description="FecR protein" evidence="2">
    <location>
        <begin position="106"/>
        <end position="201"/>
    </location>
</feature>
<evidence type="ECO:0000256" key="1">
    <source>
        <dbReference type="SAM" id="Phobius"/>
    </source>
</evidence>
<dbReference type="PANTHER" id="PTHR30273">
    <property type="entry name" value="PERIPLASMIC SIGNAL SENSOR AND SIGMA FACTOR ACTIVATOR FECR-RELATED"/>
    <property type="match status" value="1"/>
</dbReference>
<keyword evidence="4" id="KW-1185">Reference proteome</keyword>
<comment type="caution">
    <text evidence="3">The sequence shown here is derived from an EMBL/GenBank/DDBJ whole genome shotgun (WGS) entry which is preliminary data.</text>
</comment>
<dbReference type="Pfam" id="PF04773">
    <property type="entry name" value="FecR"/>
    <property type="match status" value="1"/>
</dbReference>
<reference evidence="3 4" key="1">
    <citation type="submission" date="2020-11" db="EMBL/GenBank/DDBJ databases">
        <title>genome sequence of strain KACC 18849.</title>
        <authorList>
            <person name="Gao J."/>
            <person name="Zhang X."/>
        </authorList>
    </citation>
    <scope>NUCLEOTIDE SEQUENCE [LARGE SCALE GENOMIC DNA]</scope>
    <source>
        <strain evidence="3 4">KACC 18849</strain>
    </source>
</reference>
<keyword evidence="1" id="KW-0812">Transmembrane</keyword>
<name>A0ABS0T689_9CAUL</name>
<organism evidence="3 4">
    <name type="scientific">Caulobacter hibisci</name>
    <dbReference type="NCBI Taxonomy" id="2035993"/>
    <lineage>
        <taxon>Bacteria</taxon>
        <taxon>Pseudomonadati</taxon>
        <taxon>Pseudomonadota</taxon>
        <taxon>Alphaproteobacteria</taxon>
        <taxon>Caulobacterales</taxon>
        <taxon>Caulobacteraceae</taxon>
        <taxon>Caulobacter</taxon>
    </lineage>
</organism>
<feature type="transmembrane region" description="Helical" evidence="1">
    <location>
        <begin position="73"/>
        <end position="93"/>
    </location>
</feature>
<sequence>MSRARLNAAHWAARRFDPAFRDEAGLEAWKLADPANAEAFDQIWGVGQDPALVEAMALNVQRRAVRARRPGPIAALAGGLVACGLAVAATLAWPQLQLMTVKPAAFETGRGQHHTVTLADGTRVTLDGDTRLEVRLGDHRREVALTQGEAYFDVAHDEARPFTVKTAEGSARVLGTAFDLELSHERGPGRVELSVHRGRVRLAPSGLIHRTAVLTAGQRAFAAEGRLSRVKTFDPAADDWRSGWLETDGVTLARLVERLNRASPTPIVVEGEDLSRQRVAGRFRLDEPDVLVRNLALVHGFKVREGEGGLVLSR</sequence>
<proteinExistence type="predicted"/>
<evidence type="ECO:0000313" key="4">
    <source>
        <dbReference type="Proteomes" id="UP000639859"/>
    </source>
</evidence>
<dbReference type="RefSeq" id="WP_198578497.1">
    <property type="nucleotide sequence ID" value="NZ_JADWOX010000024.1"/>
</dbReference>
<evidence type="ECO:0000313" key="3">
    <source>
        <dbReference type="EMBL" id="MBI1686610.1"/>
    </source>
</evidence>
<dbReference type="InterPro" id="IPR006860">
    <property type="entry name" value="FecR"/>
</dbReference>
<dbReference type="Gene3D" id="2.60.120.1440">
    <property type="match status" value="1"/>
</dbReference>
<evidence type="ECO:0000259" key="2">
    <source>
        <dbReference type="Pfam" id="PF04773"/>
    </source>
</evidence>